<accession>A0A6J5PGM8</accession>
<protein>
    <recommendedName>
        <fullName evidence="6">Gp6 domain containing protein</fullName>
    </recommendedName>
</protein>
<evidence type="ECO:0000313" key="4">
    <source>
        <dbReference type="EMBL" id="CAB4194834.1"/>
    </source>
</evidence>
<dbReference type="EMBL" id="LR796822">
    <property type="protein sequence ID" value="CAB4168295.1"/>
    <property type="molecule type" value="Genomic_DNA"/>
</dbReference>
<evidence type="ECO:0000313" key="5">
    <source>
        <dbReference type="EMBL" id="CAB4222930.1"/>
    </source>
</evidence>
<organism evidence="1">
    <name type="scientific">uncultured Caudovirales phage</name>
    <dbReference type="NCBI Taxonomy" id="2100421"/>
    <lineage>
        <taxon>Viruses</taxon>
        <taxon>Duplodnaviria</taxon>
        <taxon>Heunggongvirae</taxon>
        <taxon>Uroviricota</taxon>
        <taxon>Caudoviricetes</taxon>
        <taxon>Peduoviridae</taxon>
        <taxon>Maltschvirus</taxon>
        <taxon>Maltschvirus maltsch</taxon>
    </lineage>
</organism>
<reference evidence="1" key="1">
    <citation type="submission" date="2020-05" db="EMBL/GenBank/DDBJ databases">
        <authorList>
            <person name="Chiriac C."/>
            <person name="Salcher M."/>
            <person name="Ghai R."/>
            <person name="Kavagutti S V."/>
        </authorList>
    </citation>
    <scope>NUCLEOTIDE SEQUENCE</scope>
</reference>
<dbReference type="EMBL" id="LR797225">
    <property type="protein sequence ID" value="CAB4194834.1"/>
    <property type="molecule type" value="Genomic_DNA"/>
</dbReference>
<dbReference type="EMBL" id="LR796993">
    <property type="protein sequence ID" value="CAB4180093.1"/>
    <property type="molecule type" value="Genomic_DNA"/>
</dbReference>
<gene>
    <name evidence="2" type="ORF">UFOVP1050_9</name>
    <name evidence="3" type="ORF">UFOVP1059_11</name>
    <name evidence="4" type="ORF">UFOVP1274_6</name>
    <name evidence="5" type="ORF">UFOVP1662_18</name>
    <name evidence="1" type="ORF">UFOVP883_19</name>
</gene>
<name>A0A6J5PGM8_9CAUD</name>
<proteinExistence type="predicted"/>
<evidence type="ECO:0000313" key="2">
    <source>
        <dbReference type="EMBL" id="CAB4180093.1"/>
    </source>
</evidence>
<dbReference type="EMBL" id="LR797007">
    <property type="protein sequence ID" value="CAB4180996.1"/>
    <property type="molecule type" value="Genomic_DNA"/>
</dbReference>
<evidence type="ECO:0008006" key="6">
    <source>
        <dbReference type="Google" id="ProtNLM"/>
    </source>
</evidence>
<dbReference type="EMBL" id="LR797526">
    <property type="protein sequence ID" value="CAB4222930.1"/>
    <property type="molecule type" value="Genomic_DNA"/>
</dbReference>
<sequence>MPIITAQELRDVLGVSDSLFDDAYLDQIIASAEQVILPMLTAYQSAVKAYSITDGIIYFTTQRENYFVEGQDIVVTGLGAVDDTYTVTTNNRGIFVFSSTTIAADTATVIPVIPAGVATLDGSSAAELYANTPPIKSAILVVSTEIFQSVTAPGNMTNNMDFNPSPFVLGRSLQNRVIGLLNPFIDVEIFAQ</sequence>
<evidence type="ECO:0000313" key="1">
    <source>
        <dbReference type="EMBL" id="CAB4168295.1"/>
    </source>
</evidence>
<evidence type="ECO:0000313" key="3">
    <source>
        <dbReference type="EMBL" id="CAB4180996.1"/>
    </source>
</evidence>